<organism evidence="1 2">
    <name type="scientific">Rodentibacter pneumotropicus</name>
    <dbReference type="NCBI Taxonomy" id="758"/>
    <lineage>
        <taxon>Bacteria</taxon>
        <taxon>Pseudomonadati</taxon>
        <taxon>Pseudomonadota</taxon>
        <taxon>Gammaproteobacteria</taxon>
        <taxon>Pasteurellales</taxon>
        <taxon>Pasteurellaceae</taxon>
        <taxon>Rodentibacter</taxon>
    </lineage>
</organism>
<accession>A0A3S4W4Q2</accession>
<dbReference type="EMBL" id="LR134405">
    <property type="protein sequence ID" value="VEH68618.1"/>
    <property type="molecule type" value="Genomic_DNA"/>
</dbReference>
<gene>
    <name evidence="1" type="primary">pstB_3</name>
    <name evidence="1" type="ORF">NCTC8284_03857</name>
</gene>
<sequence>MKTKLSTQNLNFYYGHFHALKNINVDILEKKLLPLSGLPVVVSPHYYAYLTGCMIFIPICERKGNYY</sequence>
<dbReference type="KEGG" id="rpne:NCTC8284_03857"/>
<proteinExistence type="predicted"/>
<name>A0A3S4W4Q2_9PAST</name>
<keyword evidence="1" id="KW-0547">Nucleotide-binding</keyword>
<dbReference type="EC" id="3.6.3.27" evidence="1"/>
<keyword evidence="1" id="KW-0378">Hydrolase</keyword>
<evidence type="ECO:0000313" key="1">
    <source>
        <dbReference type="EMBL" id="VEH68618.1"/>
    </source>
</evidence>
<dbReference type="Proteomes" id="UP000278733">
    <property type="component" value="Chromosome"/>
</dbReference>
<keyword evidence="1" id="KW-0067">ATP-binding</keyword>
<evidence type="ECO:0000313" key="2">
    <source>
        <dbReference type="Proteomes" id="UP000278733"/>
    </source>
</evidence>
<dbReference type="AlphaFoldDB" id="A0A3S4W4Q2"/>
<reference evidence="1 2" key="1">
    <citation type="submission" date="2018-12" db="EMBL/GenBank/DDBJ databases">
        <authorList>
            <consortium name="Pathogen Informatics"/>
        </authorList>
    </citation>
    <scope>NUCLEOTIDE SEQUENCE [LARGE SCALE GENOMIC DNA]</scope>
    <source>
        <strain evidence="1 2">NCTC8284</strain>
    </source>
</reference>
<dbReference type="GO" id="GO:0005524">
    <property type="term" value="F:ATP binding"/>
    <property type="evidence" value="ECO:0007669"/>
    <property type="project" value="UniProtKB-KW"/>
</dbReference>
<protein>
    <submittedName>
        <fullName evidence="1">Phosphate import ATP-binding protein PstB</fullName>
        <ecNumber evidence="1">3.6.3.27</ecNumber>
    </submittedName>
</protein>
<dbReference type="GO" id="GO:0016787">
    <property type="term" value="F:hydrolase activity"/>
    <property type="evidence" value="ECO:0007669"/>
    <property type="project" value="UniProtKB-KW"/>
</dbReference>